<dbReference type="Proteomes" id="UP000325849">
    <property type="component" value="Unassembled WGS sequence"/>
</dbReference>
<dbReference type="PANTHER" id="PTHR11715:SF3">
    <property type="entry name" value="GLYCINE CLEAVAGE SYSTEM H PROTEIN-RELATED"/>
    <property type="match status" value="1"/>
</dbReference>
<dbReference type="InterPro" id="IPR033753">
    <property type="entry name" value="GCV_H/Fam206"/>
</dbReference>
<dbReference type="EMBL" id="VJZD01000208">
    <property type="protein sequence ID" value="MPY36251.1"/>
    <property type="molecule type" value="Genomic_DNA"/>
</dbReference>
<protein>
    <recommendedName>
        <fullName evidence="3">Glycine cleavage system H protein</fullName>
    </recommendedName>
</protein>
<dbReference type="Pfam" id="PF01597">
    <property type="entry name" value="GCV_H"/>
    <property type="match status" value="1"/>
</dbReference>
<accession>A0A5N8VLW9</accession>
<dbReference type="PANTHER" id="PTHR11715">
    <property type="entry name" value="GLYCINE CLEAVAGE SYSTEM H PROTEIN"/>
    <property type="match status" value="1"/>
</dbReference>
<dbReference type="InterPro" id="IPR003016">
    <property type="entry name" value="2-oxoA_DH_lipoyl-BS"/>
</dbReference>
<dbReference type="SUPFAM" id="SSF51230">
    <property type="entry name" value="Single hybrid motif"/>
    <property type="match status" value="1"/>
</dbReference>
<dbReference type="RefSeq" id="WP_152893922.1">
    <property type="nucleotide sequence ID" value="NZ_VJZD01000208.1"/>
</dbReference>
<evidence type="ECO:0000313" key="6">
    <source>
        <dbReference type="EMBL" id="MPY36251.1"/>
    </source>
</evidence>
<dbReference type="GO" id="GO:0005737">
    <property type="term" value="C:cytoplasm"/>
    <property type="evidence" value="ECO:0007669"/>
    <property type="project" value="TreeGrafter"/>
</dbReference>
<dbReference type="InterPro" id="IPR011053">
    <property type="entry name" value="Single_hybrid_motif"/>
</dbReference>
<feature type="domain" description="Lipoyl-binding" evidence="5">
    <location>
        <begin position="23"/>
        <end position="105"/>
    </location>
</feature>
<name>A0A5N8VLW9_9ACTN</name>
<dbReference type="GO" id="GO:0019464">
    <property type="term" value="P:glycine decarboxylation via glycine cleavage system"/>
    <property type="evidence" value="ECO:0007669"/>
    <property type="project" value="UniProtKB-UniRule"/>
</dbReference>
<dbReference type="InterPro" id="IPR017453">
    <property type="entry name" value="GCV_H_sub"/>
</dbReference>
<gene>
    <name evidence="3 6" type="primary">gcvH</name>
    <name evidence="6" type="ORF">FNH09_35030</name>
</gene>
<evidence type="ECO:0000259" key="5">
    <source>
        <dbReference type="PROSITE" id="PS50968"/>
    </source>
</evidence>
<dbReference type="AlphaFoldDB" id="A0A5N8VLW9"/>
<dbReference type="GO" id="GO:0005960">
    <property type="term" value="C:glycine cleavage complex"/>
    <property type="evidence" value="ECO:0007669"/>
    <property type="project" value="InterPro"/>
</dbReference>
<dbReference type="PROSITE" id="PS00189">
    <property type="entry name" value="LIPOYL"/>
    <property type="match status" value="1"/>
</dbReference>
<dbReference type="OrthoDB" id="9796712at2"/>
<dbReference type="HAMAP" id="MF_00272">
    <property type="entry name" value="GcvH"/>
    <property type="match status" value="1"/>
</dbReference>
<proteinExistence type="inferred from homology"/>
<dbReference type="NCBIfam" id="NF002270">
    <property type="entry name" value="PRK01202.1"/>
    <property type="match status" value="1"/>
</dbReference>
<sequence>MTVPAELKYSKDHEWVSVVSPKEVRIGITDFAQRQLGDVVFVEQPKKGDRFDSSRAFGTVESVKAVSEIYMPCDGTIVAVNELLADEPELINTDSYGDGWIVQVEPSRMKDLDQLLSADQYKEYLRSEED</sequence>
<dbReference type="Gene3D" id="2.40.50.100">
    <property type="match status" value="1"/>
</dbReference>
<evidence type="ECO:0000256" key="3">
    <source>
        <dbReference type="HAMAP-Rule" id="MF_00272"/>
    </source>
</evidence>
<comment type="cofactor">
    <cofactor evidence="3">
        <name>(R)-lipoate</name>
        <dbReference type="ChEBI" id="CHEBI:83088"/>
    </cofactor>
    <text evidence="3">Binds 1 lipoyl cofactor covalently.</text>
</comment>
<dbReference type="InterPro" id="IPR002930">
    <property type="entry name" value="GCV_H"/>
</dbReference>
<comment type="subunit">
    <text evidence="3">The glycine cleavage system is composed of four proteins: P, T, L and H.</text>
</comment>
<comment type="similarity">
    <text evidence="1 3">Belongs to the GcvH family.</text>
</comment>
<dbReference type="GO" id="GO:0009249">
    <property type="term" value="P:protein lipoylation"/>
    <property type="evidence" value="ECO:0007669"/>
    <property type="project" value="TreeGrafter"/>
</dbReference>
<dbReference type="PROSITE" id="PS50968">
    <property type="entry name" value="BIOTINYL_LIPOYL"/>
    <property type="match status" value="1"/>
</dbReference>
<comment type="caution">
    <text evidence="6">The sequence shown here is derived from an EMBL/GenBank/DDBJ whole genome shotgun (WGS) entry which is preliminary data.</text>
</comment>
<evidence type="ECO:0000256" key="1">
    <source>
        <dbReference type="ARBA" id="ARBA00009249"/>
    </source>
</evidence>
<dbReference type="CDD" id="cd06848">
    <property type="entry name" value="GCS_H"/>
    <property type="match status" value="1"/>
</dbReference>
<organism evidence="6 7">
    <name type="scientific">Streptomyces adustus</name>
    <dbReference type="NCBI Taxonomy" id="1609272"/>
    <lineage>
        <taxon>Bacteria</taxon>
        <taxon>Bacillati</taxon>
        <taxon>Actinomycetota</taxon>
        <taxon>Actinomycetes</taxon>
        <taxon>Kitasatosporales</taxon>
        <taxon>Streptomycetaceae</taxon>
        <taxon>Streptomyces</taxon>
    </lineage>
</organism>
<dbReference type="InterPro" id="IPR000089">
    <property type="entry name" value="Biotin_lipoyl"/>
</dbReference>
<keyword evidence="2 3" id="KW-0450">Lipoyl</keyword>
<dbReference type="NCBIfam" id="TIGR00527">
    <property type="entry name" value="gcvH"/>
    <property type="match status" value="1"/>
</dbReference>
<evidence type="ECO:0000313" key="7">
    <source>
        <dbReference type="Proteomes" id="UP000325849"/>
    </source>
</evidence>
<keyword evidence="7" id="KW-1185">Reference proteome</keyword>
<evidence type="ECO:0000256" key="4">
    <source>
        <dbReference type="PIRSR" id="PIRSR617453-50"/>
    </source>
</evidence>
<comment type="function">
    <text evidence="3">The glycine cleavage system catalyzes the degradation of glycine. The H protein shuttles the methylamine group of glycine from the P protein to the T protein.</text>
</comment>
<reference evidence="6 7" key="1">
    <citation type="submission" date="2019-07" db="EMBL/GenBank/DDBJ databases">
        <title>New species of Amycolatopsis and Streptomyces.</title>
        <authorList>
            <person name="Duangmal K."/>
            <person name="Teo W.F.A."/>
            <person name="Lipun K."/>
        </authorList>
    </citation>
    <scope>NUCLEOTIDE SEQUENCE [LARGE SCALE GENOMIC DNA]</scope>
    <source>
        <strain evidence="6 7">NBRC 109810</strain>
    </source>
</reference>
<evidence type="ECO:0000256" key="2">
    <source>
        <dbReference type="ARBA" id="ARBA00022823"/>
    </source>
</evidence>
<feature type="modified residue" description="N6-lipoyllysine" evidence="3 4">
    <location>
        <position position="64"/>
    </location>
</feature>